<protein>
    <submittedName>
        <fullName evidence="1">Uncharacterized protein</fullName>
    </submittedName>
</protein>
<accession>A0ABV1IY53</accession>
<organism evidence="1 2">
    <name type="scientific">Peptoniphilus senegalensis</name>
    <dbReference type="NCBI Taxonomy" id="1465757"/>
    <lineage>
        <taxon>Bacteria</taxon>
        <taxon>Bacillati</taxon>
        <taxon>Bacillota</taxon>
        <taxon>Tissierellia</taxon>
        <taxon>Tissierellales</taxon>
        <taxon>Peptoniphilaceae</taxon>
        <taxon>Peptoniphilus</taxon>
    </lineage>
</organism>
<evidence type="ECO:0000313" key="1">
    <source>
        <dbReference type="EMBL" id="MEQ3345826.1"/>
    </source>
</evidence>
<dbReference type="RefSeq" id="WP_349187466.1">
    <property type="nucleotide sequence ID" value="NZ_JBBNPP010000001.1"/>
</dbReference>
<dbReference type="EMBL" id="JBBNPP010000001">
    <property type="protein sequence ID" value="MEQ3345826.1"/>
    <property type="molecule type" value="Genomic_DNA"/>
</dbReference>
<reference evidence="1 2" key="1">
    <citation type="submission" date="2024-04" db="EMBL/GenBank/DDBJ databases">
        <title>Human intestinal bacterial collection.</title>
        <authorList>
            <person name="Pauvert C."/>
            <person name="Hitch T.C.A."/>
            <person name="Clavel T."/>
        </authorList>
    </citation>
    <scope>NUCLEOTIDE SEQUENCE [LARGE SCALE GENOMIC DNA]</scope>
    <source>
        <strain evidence="1 2">CLA-SR-H019</strain>
    </source>
</reference>
<keyword evidence="2" id="KW-1185">Reference proteome</keyword>
<dbReference type="Proteomes" id="UP001491691">
    <property type="component" value="Unassembled WGS sequence"/>
</dbReference>
<comment type="caution">
    <text evidence="1">The sequence shown here is derived from an EMBL/GenBank/DDBJ whole genome shotgun (WGS) entry which is preliminary data.</text>
</comment>
<proteinExistence type="predicted"/>
<gene>
    <name evidence="1" type="ORF">AAA073_00090</name>
</gene>
<sequence length="67" mass="7486">MRQINREEAARLTHAYLTAMKSKENSYGSGFTAGSATANIRNEIQTNLELINESANLKSHLKYKDAN</sequence>
<evidence type="ECO:0000313" key="2">
    <source>
        <dbReference type="Proteomes" id="UP001491691"/>
    </source>
</evidence>
<name>A0ABV1IY53_9FIRM</name>